<evidence type="ECO:0000256" key="13">
    <source>
        <dbReference type="ARBA" id="ARBA00022989"/>
    </source>
</evidence>
<evidence type="ECO:0000256" key="17">
    <source>
        <dbReference type="ARBA" id="ARBA00023264"/>
    </source>
</evidence>
<evidence type="ECO:0000256" key="3">
    <source>
        <dbReference type="ARBA" id="ARBA00005119"/>
    </source>
</evidence>
<comment type="catalytic activity">
    <reaction evidence="1 18">
        <text>a 1,2-diacyl-sn-glycero-3-phosphate + CTP + H(+) = a CDP-1,2-diacyl-sn-glycerol + diphosphate</text>
        <dbReference type="Rhea" id="RHEA:16229"/>
        <dbReference type="ChEBI" id="CHEBI:15378"/>
        <dbReference type="ChEBI" id="CHEBI:33019"/>
        <dbReference type="ChEBI" id="CHEBI:37563"/>
        <dbReference type="ChEBI" id="CHEBI:58332"/>
        <dbReference type="ChEBI" id="CHEBI:58608"/>
        <dbReference type="EC" id="2.7.7.41"/>
    </reaction>
</comment>
<dbReference type="RefSeq" id="WP_275568387.1">
    <property type="nucleotide sequence ID" value="NZ_JARGYC010000045.1"/>
</dbReference>
<evidence type="ECO:0000256" key="11">
    <source>
        <dbReference type="ARBA" id="ARBA00022692"/>
    </source>
</evidence>
<evidence type="ECO:0000256" key="15">
    <source>
        <dbReference type="ARBA" id="ARBA00023136"/>
    </source>
</evidence>
<accession>A0AAE3T9I9</accession>
<feature type="transmembrane region" description="Helical" evidence="19">
    <location>
        <begin position="169"/>
        <end position="186"/>
    </location>
</feature>
<evidence type="ECO:0000256" key="16">
    <source>
        <dbReference type="ARBA" id="ARBA00023209"/>
    </source>
</evidence>
<keyword evidence="14" id="KW-0443">Lipid metabolism</keyword>
<keyword evidence="17" id="KW-1208">Phospholipid metabolism</keyword>
<evidence type="ECO:0000256" key="1">
    <source>
        <dbReference type="ARBA" id="ARBA00001698"/>
    </source>
</evidence>
<feature type="transmembrane region" description="Helical" evidence="19">
    <location>
        <begin position="241"/>
        <end position="261"/>
    </location>
</feature>
<evidence type="ECO:0000256" key="14">
    <source>
        <dbReference type="ARBA" id="ARBA00023098"/>
    </source>
</evidence>
<comment type="pathway">
    <text evidence="4">Lipid metabolism.</text>
</comment>
<comment type="subcellular location">
    <subcellularLocation>
        <location evidence="2">Cell membrane</location>
        <topology evidence="2">Multi-pass membrane protein</topology>
    </subcellularLocation>
</comment>
<keyword evidence="10 18" id="KW-0808">Transferase</keyword>
<evidence type="ECO:0000256" key="4">
    <source>
        <dbReference type="ARBA" id="ARBA00005189"/>
    </source>
</evidence>
<organism evidence="20 21">
    <name type="scientific">Psychromarinibacter sediminicola</name>
    <dbReference type="NCBI Taxonomy" id="3033385"/>
    <lineage>
        <taxon>Bacteria</taxon>
        <taxon>Pseudomonadati</taxon>
        <taxon>Pseudomonadota</taxon>
        <taxon>Alphaproteobacteria</taxon>
        <taxon>Rhodobacterales</taxon>
        <taxon>Paracoccaceae</taxon>
        <taxon>Psychromarinibacter</taxon>
    </lineage>
</organism>
<sequence length="265" mass="27402">MTAGGRSWGDLRPRLITGLVLAAAGAAVIWAGGAVFGLTAALVVAVMVWELSAMIAPEKGPEAVQLAVLSAAAILLARVLPPVFTLPLLLAPGLVGISLLKRRRFLVPVAVSLVLLGTYGLVWFRDTFGMVWMFWLVGTVVATDIAGYFGGRAIGGPKFWPRVSPKKTWAGIVSGWVAAVLVTLAMRGPGEAGAFIALAVVISFASQMGDVAESAVKRRAGVKDASGLLPGHGGLFDRFDALLGAALFMMAASLVIAVLGLNVGQ</sequence>
<evidence type="ECO:0000256" key="7">
    <source>
        <dbReference type="ARBA" id="ARBA00019373"/>
    </source>
</evidence>
<feature type="transmembrane region" description="Helical" evidence="19">
    <location>
        <begin position="69"/>
        <end position="93"/>
    </location>
</feature>
<keyword evidence="21" id="KW-1185">Reference proteome</keyword>
<feature type="transmembrane region" description="Helical" evidence="19">
    <location>
        <begin position="20"/>
        <end position="49"/>
    </location>
</feature>
<feature type="transmembrane region" description="Helical" evidence="19">
    <location>
        <begin position="105"/>
        <end position="124"/>
    </location>
</feature>
<evidence type="ECO:0000256" key="10">
    <source>
        <dbReference type="ARBA" id="ARBA00022679"/>
    </source>
</evidence>
<dbReference type="EC" id="2.7.7.41" evidence="6 18"/>
<dbReference type="PANTHER" id="PTHR46382:SF1">
    <property type="entry name" value="PHOSPHATIDATE CYTIDYLYLTRANSFERASE"/>
    <property type="match status" value="1"/>
</dbReference>
<keyword evidence="12 18" id="KW-0548">Nucleotidyltransferase</keyword>
<dbReference type="GO" id="GO:0004605">
    <property type="term" value="F:phosphatidate cytidylyltransferase activity"/>
    <property type="evidence" value="ECO:0007669"/>
    <property type="project" value="UniProtKB-EC"/>
</dbReference>
<protein>
    <recommendedName>
        <fullName evidence="7 18">Phosphatidate cytidylyltransferase</fullName>
        <ecNumber evidence="6 18">2.7.7.41</ecNumber>
    </recommendedName>
</protein>
<keyword evidence="16" id="KW-0594">Phospholipid biosynthesis</keyword>
<gene>
    <name evidence="20" type="ORF">P1J78_16070</name>
</gene>
<dbReference type="AlphaFoldDB" id="A0AAE3T9I9"/>
<evidence type="ECO:0000256" key="5">
    <source>
        <dbReference type="ARBA" id="ARBA00010185"/>
    </source>
</evidence>
<dbReference type="GO" id="GO:0005886">
    <property type="term" value="C:plasma membrane"/>
    <property type="evidence" value="ECO:0007669"/>
    <property type="project" value="UniProtKB-SubCell"/>
</dbReference>
<feature type="transmembrane region" description="Helical" evidence="19">
    <location>
        <begin position="130"/>
        <end position="149"/>
    </location>
</feature>
<evidence type="ECO:0000313" key="21">
    <source>
        <dbReference type="Proteomes" id="UP001220964"/>
    </source>
</evidence>
<evidence type="ECO:0000256" key="19">
    <source>
        <dbReference type="SAM" id="Phobius"/>
    </source>
</evidence>
<name>A0AAE3T9I9_9RHOB</name>
<evidence type="ECO:0000313" key="20">
    <source>
        <dbReference type="EMBL" id="MDF0602257.1"/>
    </source>
</evidence>
<comment type="similarity">
    <text evidence="5 18">Belongs to the CDS family.</text>
</comment>
<proteinExistence type="inferred from homology"/>
<dbReference type="Proteomes" id="UP001220964">
    <property type="component" value="Unassembled WGS sequence"/>
</dbReference>
<keyword evidence="9" id="KW-0444">Lipid biosynthesis</keyword>
<evidence type="ECO:0000256" key="9">
    <source>
        <dbReference type="ARBA" id="ARBA00022516"/>
    </source>
</evidence>
<keyword evidence="15 19" id="KW-0472">Membrane</keyword>
<comment type="pathway">
    <text evidence="3 18">Phospholipid metabolism; CDP-diacylglycerol biosynthesis; CDP-diacylglycerol from sn-glycerol 3-phosphate: step 3/3.</text>
</comment>
<reference evidence="20" key="1">
    <citation type="submission" date="2023-03" db="EMBL/GenBank/DDBJ databases">
        <title>Multiphase analysis and comparison of six strains from genera Psychromarinibacter, Lutimaribacter, and Maritimibacter, including a novel species: Psychromarinibacter sediminicola sp. nov.</title>
        <authorList>
            <person name="Wang Y.-H."/>
            <person name="Ye M.-Q."/>
            <person name="Du Z.-J."/>
        </authorList>
    </citation>
    <scope>NUCLEOTIDE SEQUENCE</scope>
    <source>
        <strain evidence="20">C21-152</strain>
    </source>
</reference>
<keyword evidence="8" id="KW-1003">Cell membrane</keyword>
<dbReference type="Pfam" id="PF01148">
    <property type="entry name" value="CTP_transf_1"/>
    <property type="match status" value="1"/>
</dbReference>
<evidence type="ECO:0000256" key="18">
    <source>
        <dbReference type="RuleBase" id="RU003938"/>
    </source>
</evidence>
<keyword evidence="13 19" id="KW-1133">Transmembrane helix</keyword>
<dbReference type="PANTHER" id="PTHR46382">
    <property type="entry name" value="PHOSPHATIDATE CYTIDYLYLTRANSFERASE"/>
    <property type="match status" value="1"/>
</dbReference>
<evidence type="ECO:0000256" key="2">
    <source>
        <dbReference type="ARBA" id="ARBA00004651"/>
    </source>
</evidence>
<dbReference type="GO" id="GO:0016024">
    <property type="term" value="P:CDP-diacylglycerol biosynthetic process"/>
    <property type="evidence" value="ECO:0007669"/>
    <property type="project" value="TreeGrafter"/>
</dbReference>
<keyword evidence="11 18" id="KW-0812">Transmembrane</keyword>
<dbReference type="PROSITE" id="PS01315">
    <property type="entry name" value="CDS"/>
    <property type="match status" value="1"/>
</dbReference>
<comment type="caution">
    <text evidence="20">The sequence shown here is derived from an EMBL/GenBank/DDBJ whole genome shotgun (WGS) entry which is preliminary data.</text>
</comment>
<evidence type="ECO:0000256" key="12">
    <source>
        <dbReference type="ARBA" id="ARBA00022695"/>
    </source>
</evidence>
<evidence type="ECO:0000256" key="8">
    <source>
        <dbReference type="ARBA" id="ARBA00022475"/>
    </source>
</evidence>
<feature type="transmembrane region" description="Helical" evidence="19">
    <location>
        <begin position="192"/>
        <end position="209"/>
    </location>
</feature>
<evidence type="ECO:0000256" key="6">
    <source>
        <dbReference type="ARBA" id="ARBA00012487"/>
    </source>
</evidence>
<dbReference type="InterPro" id="IPR000374">
    <property type="entry name" value="PC_trans"/>
</dbReference>
<dbReference type="EMBL" id="JARGYC010000045">
    <property type="protein sequence ID" value="MDF0602257.1"/>
    <property type="molecule type" value="Genomic_DNA"/>
</dbReference>